<evidence type="ECO:0000313" key="3">
    <source>
        <dbReference type="Proteomes" id="UP000319383"/>
    </source>
</evidence>
<dbReference type="AlphaFoldDB" id="A0A517ZUK1"/>
<dbReference type="PROSITE" id="PS50914">
    <property type="entry name" value="BON"/>
    <property type="match status" value="1"/>
</dbReference>
<evidence type="ECO:0000259" key="1">
    <source>
        <dbReference type="PROSITE" id="PS50914"/>
    </source>
</evidence>
<protein>
    <submittedName>
        <fullName evidence="2">BON domain protein</fullName>
    </submittedName>
</protein>
<evidence type="ECO:0000313" key="2">
    <source>
        <dbReference type="EMBL" id="QDU46161.1"/>
    </source>
</evidence>
<dbReference type="InterPro" id="IPR007055">
    <property type="entry name" value="BON_dom"/>
</dbReference>
<keyword evidence="3" id="KW-1185">Reference proteome</keyword>
<proteinExistence type="predicted"/>
<organism evidence="2 3">
    <name type="scientific">Symmachiella dynata</name>
    <dbReference type="NCBI Taxonomy" id="2527995"/>
    <lineage>
        <taxon>Bacteria</taxon>
        <taxon>Pseudomonadati</taxon>
        <taxon>Planctomycetota</taxon>
        <taxon>Planctomycetia</taxon>
        <taxon>Planctomycetales</taxon>
        <taxon>Planctomycetaceae</taxon>
        <taxon>Symmachiella</taxon>
    </lineage>
</organism>
<dbReference type="Proteomes" id="UP000319383">
    <property type="component" value="Chromosome"/>
</dbReference>
<dbReference type="Pfam" id="PF04972">
    <property type="entry name" value="BON"/>
    <property type="match status" value="1"/>
</dbReference>
<dbReference type="KEGG" id="sdyn:Mal52_46600"/>
<gene>
    <name evidence="2" type="ORF">Mal52_46600</name>
</gene>
<dbReference type="EMBL" id="CP036276">
    <property type="protein sequence ID" value="QDU46161.1"/>
    <property type="molecule type" value="Genomic_DNA"/>
</dbReference>
<name>A0A517ZUK1_9PLAN</name>
<sequence length="103" mass="11557">MFVSLSQGTIHCESSERNGTMFINATSEHSKDQLAERVWNSMQRLGVHRLTRVRCESRGTTIVLRGTANSYYQKQLAQTIAAKVPGVHHVINQLQVIDAHPTL</sequence>
<dbReference type="Gene3D" id="3.30.1340.30">
    <property type="match status" value="1"/>
</dbReference>
<feature type="domain" description="BON" evidence="1">
    <location>
        <begin position="30"/>
        <end position="98"/>
    </location>
</feature>
<accession>A0A517ZUK1</accession>
<reference evidence="2 3" key="1">
    <citation type="submission" date="2019-02" db="EMBL/GenBank/DDBJ databases">
        <title>Deep-cultivation of Planctomycetes and their phenomic and genomic characterization uncovers novel biology.</title>
        <authorList>
            <person name="Wiegand S."/>
            <person name="Jogler M."/>
            <person name="Boedeker C."/>
            <person name="Pinto D."/>
            <person name="Vollmers J."/>
            <person name="Rivas-Marin E."/>
            <person name="Kohn T."/>
            <person name="Peeters S.H."/>
            <person name="Heuer A."/>
            <person name="Rast P."/>
            <person name="Oberbeckmann S."/>
            <person name="Bunk B."/>
            <person name="Jeske O."/>
            <person name="Meyerdierks A."/>
            <person name="Storesund J.E."/>
            <person name="Kallscheuer N."/>
            <person name="Luecker S."/>
            <person name="Lage O.M."/>
            <person name="Pohl T."/>
            <person name="Merkel B.J."/>
            <person name="Hornburger P."/>
            <person name="Mueller R.-W."/>
            <person name="Bruemmer F."/>
            <person name="Labrenz M."/>
            <person name="Spormann A.M."/>
            <person name="Op den Camp H."/>
            <person name="Overmann J."/>
            <person name="Amann R."/>
            <person name="Jetten M.S.M."/>
            <person name="Mascher T."/>
            <person name="Medema M.H."/>
            <person name="Devos D.P."/>
            <person name="Kaster A.-K."/>
            <person name="Ovreas L."/>
            <person name="Rohde M."/>
            <person name="Galperin M.Y."/>
            <person name="Jogler C."/>
        </authorList>
    </citation>
    <scope>NUCLEOTIDE SEQUENCE [LARGE SCALE GENOMIC DNA]</scope>
    <source>
        <strain evidence="2 3">Mal52</strain>
    </source>
</reference>